<gene>
    <name evidence="12" type="ORF">M2A_2388</name>
</gene>
<dbReference type="InterPro" id="IPR027467">
    <property type="entry name" value="MopterinOxRdtase_cofactor_BS"/>
</dbReference>
<name>A0A081BCX1_9HYPH</name>
<evidence type="ECO:0000256" key="1">
    <source>
        <dbReference type="ARBA" id="ARBA00001942"/>
    </source>
</evidence>
<proteinExistence type="inferred from homology"/>
<dbReference type="SMART" id="SM00926">
    <property type="entry name" value="Molybdop_Fe4S4"/>
    <property type="match status" value="1"/>
</dbReference>
<evidence type="ECO:0000256" key="8">
    <source>
        <dbReference type="ARBA" id="ARBA00023004"/>
    </source>
</evidence>
<dbReference type="Pfam" id="PF00384">
    <property type="entry name" value="Molybdopterin"/>
    <property type="match status" value="1"/>
</dbReference>
<dbReference type="SUPFAM" id="SSF53706">
    <property type="entry name" value="Formate dehydrogenase/DMSO reductase, domains 1-3"/>
    <property type="match status" value="1"/>
</dbReference>
<dbReference type="eggNOG" id="COG0243">
    <property type="taxonomic scope" value="Bacteria"/>
</dbReference>
<comment type="cofactor">
    <cofactor evidence="2">
        <name>[4Fe-4S] cluster</name>
        <dbReference type="ChEBI" id="CHEBI:49883"/>
    </cofactor>
</comment>
<evidence type="ECO:0000256" key="2">
    <source>
        <dbReference type="ARBA" id="ARBA00001966"/>
    </source>
</evidence>
<keyword evidence="10" id="KW-0534">Nitrate assimilation</keyword>
<dbReference type="GO" id="GO:0042128">
    <property type="term" value="P:nitrate assimilation"/>
    <property type="evidence" value="ECO:0007669"/>
    <property type="project" value="UniProtKB-KW"/>
</dbReference>
<feature type="domain" description="4Fe-4S Mo/W bis-MGD-type" evidence="11">
    <location>
        <begin position="3"/>
        <end position="58"/>
    </location>
</feature>
<evidence type="ECO:0000256" key="4">
    <source>
        <dbReference type="ARBA" id="ARBA00022485"/>
    </source>
</evidence>
<dbReference type="STRING" id="1333998.M2A_2388"/>
<dbReference type="Gene3D" id="2.20.25.90">
    <property type="entry name" value="ADC-like domains"/>
    <property type="match status" value="1"/>
</dbReference>
<reference evidence="12 13" key="1">
    <citation type="submission" date="2014-07" db="EMBL/GenBank/DDBJ databases">
        <title>Tepidicaulis marinum gen. nov., sp. nov., a novel marine bacterium denitrifying nitrate to nitrous oxide strictly under microaerobic conditions.</title>
        <authorList>
            <person name="Takeuchi M."/>
            <person name="Yamagishi T."/>
            <person name="Kamagata Y."/>
            <person name="Oshima K."/>
            <person name="Hattori M."/>
            <person name="Katayama T."/>
            <person name="Hanada S."/>
            <person name="Tamaki H."/>
            <person name="Marumo K."/>
            <person name="Maeda H."/>
            <person name="Nedachi M."/>
            <person name="Iwasaki W."/>
            <person name="Suwa Y."/>
            <person name="Sakata S."/>
        </authorList>
    </citation>
    <scope>NUCLEOTIDE SEQUENCE [LARGE SCALE GENOMIC DNA]</scope>
    <source>
        <strain evidence="12 13">MA2</strain>
    </source>
</reference>
<dbReference type="PANTHER" id="PTHR43105">
    <property type="entry name" value="RESPIRATORY NITRATE REDUCTASE"/>
    <property type="match status" value="1"/>
</dbReference>
<dbReference type="EMBL" id="BBIO01000013">
    <property type="protein sequence ID" value="GAK45889.1"/>
    <property type="molecule type" value="Genomic_DNA"/>
</dbReference>
<dbReference type="PROSITE" id="PS00551">
    <property type="entry name" value="MOLYBDOPTERIN_PROK_1"/>
    <property type="match status" value="1"/>
</dbReference>
<dbReference type="Gene3D" id="3.40.50.740">
    <property type="match status" value="1"/>
</dbReference>
<evidence type="ECO:0000256" key="7">
    <source>
        <dbReference type="ARBA" id="ARBA00023002"/>
    </source>
</evidence>
<dbReference type="InterPro" id="IPR006963">
    <property type="entry name" value="Mopterin_OxRdtase_4Fe-4S_dom"/>
</dbReference>
<dbReference type="InterPro" id="IPR009010">
    <property type="entry name" value="Asp_de-COase-like_dom_sf"/>
</dbReference>
<keyword evidence="8" id="KW-0408">Iron</keyword>
<keyword evidence="9" id="KW-0411">Iron-sulfur</keyword>
<dbReference type="SUPFAM" id="SSF50692">
    <property type="entry name" value="ADC-like"/>
    <property type="match status" value="1"/>
</dbReference>
<comment type="caution">
    <text evidence="12">The sequence shown here is derived from an EMBL/GenBank/DDBJ whole genome shotgun (WGS) entry which is preliminary data.</text>
</comment>
<dbReference type="GO" id="GO:0051539">
    <property type="term" value="F:4 iron, 4 sulfur cluster binding"/>
    <property type="evidence" value="ECO:0007669"/>
    <property type="project" value="UniProtKB-KW"/>
</dbReference>
<dbReference type="GO" id="GO:0016020">
    <property type="term" value="C:membrane"/>
    <property type="evidence" value="ECO:0007669"/>
    <property type="project" value="TreeGrafter"/>
</dbReference>
<dbReference type="Gene3D" id="1.10.10.1100">
    <property type="entry name" value="BFD-like [2Fe-2S]-binding domain"/>
    <property type="match status" value="1"/>
</dbReference>
<dbReference type="Proteomes" id="UP000028702">
    <property type="component" value="Unassembled WGS sequence"/>
</dbReference>
<dbReference type="Pfam" id="PF04324">
    <property type="entry name" value="Fer2_BFD"/>
    <property type="match status" value="1"/>
</dbReference>
<evidence type="ECO:0000256" key="5">
    <source>
        <dbReference type="ARBA" id="ARBA00022505"/>
    </source>
</evidence>
<protein>
    <submittedName>
        <fullName evidence="12">Molybdopterin oxidoreductase</fullName>
    </submittedName>
</protein>
<dbReference type="PANTHER" id="PTHR43105:SF9">
    <property type="entry name" value="NADPH-FE(3+) OXIDOREDUCTASE SUBUNIT ALPHA"/>
    <property type="match status" value="1"/>
</dbReference>
<dbReference type="CDD" id="cd02754">
    <property type="entry name" value="MopB_Nitrate-R-NapA-like"/>
    <property type="match status" value="1"/>
</dbReference>
<dbReference type="Gene3D" id="2.40.40.20">
    <property type="match status" value="1"/>
</dbReference>
<dbReference type="Pfam" id="PF01568">
    <property type="entry name" value="Molydop_binding"/>
    <property type="match status" value="1"/>
</dbReference>
<dbReference type="GO" id="GO:0046872">
    <property type="term" value="F:metal ion binding"/>
    <property type="evidence" value="ECO:0007669"/>
    <property type="project" value="UniProtKB-KW"/>
</dbReference>
<dbReference type="AlphaFoldDB" id="A0A081BCX1"/>
<dbReference type="GO" id="GO:1990204">
    <property type="term" value="C:oxidoreductase complex"/>
    <property type="evidence" value="ECO:0007669"/>
    <property type="project" value="UniProtKB-ARBA"/>
</dbReference>
<dbReference type="GO" id="GO:0016491">
    <property type="term" value="F:oxidoreductase activity"/>
    <property type="evidence" value="ECO:0007669"/>
    <property type="project" value="UniProtKB-KW"/>
</dbReference>
<evidence type="ECO:0000259" key="11">
    <source>
        <dbReference type="PROSITE" id="PS51669"/>
    </source>
</evidence>
<keyword evidence="13" id="KW-1185">Reference proteome</keyword>
<evidence type="ECO:0000256" key="3">
    <source>
        <dbReference type="ARBA" id="ARBA00008747"/>
    </source>
</evidence>
<evidence type="ECO:0000313" key="13">
    <source>
        <dbReference type="Proteomes" id="UP000028702"/>
    </source>
</evidence>
<dbReference type="Gene3D" id="3.40.228.10">
    <property type="entry name" value="Dimethylsulfoxide Reductase, domain 2"/>
    <property type="match status" value="1"/>
</dbReference>
<keyword evidence="5" id="KW-0500">Molybdenum</keyword>
<dbReference type="Pfam" id="PF04879">
    <property type="entry name" value="Molybdop_Fe4S4"/>
    <property type="match status" value="1"/>
</dbReference>
<organism evidence="12 13">
    <name type="scientific">Tepidicaulis marinus</name>
    <dbReference type="NCBI Taxonomy" id="1333998"/>
    <lineage>
        <taxon>Bacteria</taxon>
        <taxon>Pseudomonadati</taxon>
        <taxon>Pseudomonadota</taxon>
        <taxon>Alphaproteobacteria</taxon>
        <taxon>Hyphomicrobiales</taxon>
        <taxon>Parvibaculaceae</taxon>
        <taxon>Tepidicaulis</taxon>
    </lineage>
</organism>
<comment type="similarity">
    <text evidence="3">Belongs to the prokaryotic molybdopterin-containing oxidoreductase family. NasA/NapA/NarB subfamily.</text>
</comment>
<evidence type="ECO:0000256" key="9">
    <source>
        <dbReference type="ARBA" id="ARBA00023014"/>
    </source>
</evidence>
<dbReference type="InterPro" id="IPR041854">
    <property type="entry name" value="BFD-like_2Fe2S-bd_dom_sf"/>
</dbReference>
<dbReference type="GO" id="GO:0043546">
    <property type="term" value="F:molybdopterin cofactor binding"/>
    <property type="evidence" value="ECO:0007669"/>
    <property type="project" value="InterPro"/>
</dbReference>
<dbReference type="RefSeq" id="WP_045447755.1">
    <property type="nucleotide sequence ID" value="NZ_BBIO01000013.1"/>
</dbReference>
<keyword evidence="7" id="KW-0560">Oxidoreductase</keyword>
<dbReference type="InterPro" id="IPR006657">
    <property type="entry name" value="MoPterin_dinucl-bd_dom"/>
</dbReference>
<evidence type="ECO:0000313" key="12">
    <source>
        <dbReference type="EMBL" id="GAK45889.1"/>
    </source>
</evidence>
<dbReference type="InterPro" id="IPR006656">
    <property type="entry name" value="Mopterin_OxRdtase"/>
</dbReference>
<dbReference type="InterPro" id="IPR050123">
    <property type="entry name" value="Prok_molybdopt-oxidoreductase"/>
</dbReference>
<keyword evidence="4" id="KW-0004">4Fe-4S</keyword>
<dbReference type="InterPro" id="IPR007419">
    <property type="entry name" value="BFD-like_2Fe2S-bd_dom"/>
</dbReference>
<dbReference type="GO" id="GO:0045333">
    <property type="term" value="P:cellular respiration"/>
    <property type="evidence" value="ECO:0007669"/>
    <property type="project" value="UniProtKB-ARBA"/>
</dbReference>
<accession>A0A081BCX1</accession>
<dbReference type="PROSITE" id="PS51669">
    <property type="entry name" value="4FE4S_MOW_BIS_MGD"/>
    <property type="match status" value="1"/>
</dbReference>
<evidence type="ECO:0000256" key="10">
    <source>
        <dbReference type="ARBA" id="ARBA00023063"/>
    </source>
</evidence>
<comment type="cofactor">
    <cofactor evidence="1">
        <name>Mo-bis(molybdopterin guanine dinucleotide)</name>
        <dbReference type="ChEBI" id="CHEBI:60539"/>
    </cofactor>
</comment>
<keyword evidence="6" id="KW-0479">Metal-binding</keyword>
<sequence>MRPAPIRTTCAYCGVGCGVLASARDGRVRVKGDPVHPANFGKLCGKGQALGETVSAKDRLSYPLIKGERASWERALDHIAGRFLHIRETHGPDAIAFYLSGQLLTEDYYAANKLMKGFIGSGNVDTNSRLCMSSAVAGHRRAFGEDVVPGVYEDFEETDLLVLAGANAAWCHPVLFQRFEAAREKRGSRLIVIDPRKTATAQAADLHLPLKPGSDVALFNGLFRFLCEEGAADESFIARSTADFEKLLPLLGARETELAHVAARCGLEENLVRQFFTSVLENERWVTGFSQGINQSSRGTDKVNAIINCHLLTGRIGRPGMGPFSITGQPNAMGGREVGGLANQLAAHLSFEPEAVEKVGRFWNAPSMAERGGLKAVDLFEAVHEGKVKALWIMATNPAVSLPDAERVRAALEKCELVIVSDCMASSDTLSYADVALPAEGWGEKDGTVTNSERRISRQRRLQAAPGEARPDWWALTQVARRMGFGAAFPYESPADIFREHAALSGFENKGERLFDISAYADISDAGYDAMTPFLWPVRKGDKGKAAAGGRLFADGKFAHEDGRARFLFLEDAPPVHGANDDFPLLLNTGRLRDQWHSMTRTGAVPRLMSHVKEPMLYCHPEDMAAFGLSPKGLAEAATRWGRGLFRVAADGGLRRGEIFIPIHWTRHMSAAGTVGALVNPVTDPHSGQPEFKHTPMRVTPVRPVRAGFYLSRNAFEPEGFDYWARVPVAEGELFYLAALEDAAPFARLEEEARAWRGDVLAVEDKARGTFRRVLLEEGVPVAAFFSGPAGSVPDPSWLSGQLGKRAEGAVRQALIAAALMDPAQGGPKVCSCFGVSEKAILAAIAAKNLSSVQAVGAATQAGTNCGSCRPEIAALLERAFMKEAAE</sequence>
<evidence type="ECO:0000256" key="6">
    <source>
        <dbReference type="ARBA" id="ARBA00022723"/>
    </source>
</evidence>
<dbReference type="InterPro" id="IPR041957">
    <property type="entry name" value="CT_Nitrate-R-NapA-like"/>
</dbReference>
<dbReference type="CDD" id="cd02791">
    <property type="entry name" value="MopB_CT_Nitrate-R-NapA-like"/>
    <property type="match status" value="1"/>
</dbReference>